<dbReference type="GO" id="GO:0005634">
    <property type="term" value="C:nucleus"/>
    <property type="evidence" value="ECO:0007669"/>
    <property type="project" value="TreeGrafter"/>
</dbReference>
<dbReference type="Gene3D" id="3.30.200.20">
    <property type="entry name" value="Phosphorylase Kinase, domain 1"/>
    <property type="match status" value="1"/>
</dbReference>
<dbReference type="RefSeq" id="XP_068354559.1">
    <property type="nucleotide sequence ID" value="XM_068508148.1"/>
</dbReference>
<dbReference type="OrthoDB" id="5966500at2759"/>
<dbReference type="GeneID" id="94842852"/>
<dbReference type="PROSITE" id="PS50011">
    <property type="entry name" value="PROTEIN_KINASE_DOM"/>
    <property type="match status" value="1"/>
</dbReference>
<keyword evidence="2" id="KW-0418">Kinase</keyword>
<dbReference type="Gene3D" id="1.10.510.10">
    <property type="entry name" value="Transferase(Phosphotransferase) domain 1"/>
    <property type="match status" value="1"/>
</dbReference>
<keyword evidence="3" id="KW-1185">Reference proteome</keyword>
<dbReference type="VEuPathDB" id="TrichDB:TRFO_31816"/>
<dbReference type="GO" id="GO:0005524">
    <property type="term" value="F:ATP binding"/>
    <property type="evidence" value="ECO:0007669"/>
    <property type="project" value="InterPro"/>
</dbReference>
<dbReference type="InterPro" id="IPR000719">
    <property type="entry name" value="Prot_kinase_dom"/>
</dbReference>
<feature type="domain" description="Protein kinase" evidence="1">
    <location>
        <begin position="47"/>
        <end position="312"/>
    </location>
</feature>
<dbReference type="GO" id="GO:0004672">
    <property type="term" value="F:protein kinase activity"/>
    <property type="evidence" value="ECO:0007669"/>
    <property type="project" value="InterPro"/>
</dbReference>
<evidence type="ECO:0000313" key="2">
    <source>
        <dbReference type="EMBL" id="OHT01423.1"/>
    </source>
</evidence>
<dbReference type="Pfam" id="PF00069">
    <property type="entry name" value="Pkinase"/>
    <property type="match status" value="1"/>
</dbReference>
<sequence length="315" mass="36270">MSKDKENIELKEKLRIIENHLQTFNYHLFQNSDIYARILVQNEIDHYQRIRIIGSTGISEVFQVYNERDFALKIIHIHSHIQNDNNKGKEKEADKGMETYDNNKIKRFLSEYEKMSRIIHPNVLKTYGICYGDENHHPSLLLEYCSNNLKSCVSTFTNEDANRVIIEICSGMAYIHQCGVIHGNLKPENILINHDKHVKICDFGISTLSAEITHVINADTLAYMSPEQHFENKCSNQSDVFAFGLIMLFILTRGYPPKISLIDIILNKDIQFPSDTTTEFQNIIRSCLSGNPEERPSFLSLYNSLTSGNVHLISE</sequence>
<evidence type="ECO:0000259" key="1">
    <source>
        <dbReference type="PROSITE" id="PS50011"/>
    </source>
</evidence>
<dbReference type="Proteomes" id="UP000179807">
    <property type="component" value="Unassembled WGS sequence"/>
</dbReference>
<organism evidence="2 3">
    <name type="scientific">Tritrichomonas foetus</name>
    <dbReference type="NCBI Taxonomy" id="1144522"/>
    <lineage>
        <taxon>Eukaryota</taxon>
        <taxon>Metamonada</taxon>
        <taxon>Parabasalia</taxon>
        <taxon>Tritrichomonadida</taxon>
        <taxon>Tritrichomonadidae</taxon>
        <taxon>Tritrichomonas</taxon>
    </lineage>
</organism>
<dbReference type="CDD" id="cd14014">
    <property type="entry name" value="STKc_PknB_like"/>
    <property type="match status" value="1"/>
</dbReference>
<evidence type="ECO:0000313" key="3">
    <source>
        <dbReference type="Proteomes" id="UP000179807"/>
    </source>
</evidence>
<dbReference type="SUPFAM" id="SSF56112">
    <property type="entry name" value="Protein kinase-like (PK-like)"/>
    <property type="match status" value="1"/>
</dbReference>
<dbReference type="InterPro" id="IPR011009">
    <property type="entry name" value="Kinase-like_dom_sf"/>
</dbReference>
<reference evidence="2" key="1">
    <citation type="submission" date="2016-10" db="EMBL/GenBank/DDBJ databases">
        <authorList>
            <person name="Benchimol M."/>
            <person name="Almeida L.G."/>
            <person name="Vasconcelos A.T."/>
            <person name="Perreira-Neves A."/>
            <person name="Rosa I.A."/>
            <person name="Tasca T."/>
            <person name="Bogo M.R."/>
            <person name="de Souza W."/>
        </authorList>
    </citation>
    <scope>NUCLEOTIDE SEQUENCE [LARGE SCALE GENOMIC DNA]</scope>
    <source>
        <strain evidence="2">K</strain>
    </source>
</reference>
<keyword evidence="2" id="KW-0808">Transferase</keyword>
<protein>
    <submittedName>
        <fullName evidence="2">CAMK family protein kinase</fullName>
    </submittedName>
</protein>
<dbReference type="EMBL" id="MLAK01000913">
    <property type="protein sequence ID" value="OHT01423.1"/>
    <property type="molecule type" value="Genomic_DNA"/>
</dbReference>
<dbReference type="AlphaFoldDB" id="A0A1J4JQI2"/>
<proteinExistence type="predicted"/>
<name>A0A1J4JQI2_9EUKA</name>
<accession>A0A1J4JQI2</accession>
<dbReference type="PANTHER" id="PTHR24345">
    <property type="entry name" value="SERINE/THREONINE-PROTEIN KINASE PLK"/>
    <property type="match status" value="1"/>
</dbReference>
<gene>
    <name evidence="2" type="ORF">TRFO_31816</name>
</gene>
<comment type="caution">
    <text evidence="2">The sequence shown here is derived from an EMBL/GenBank/DDBJ whole genome shotgun (WGS) entry which is preliminary data.</text>
</comment>